<organism evidence="3 4">
    <name type="scientific">Bifidobacterium aquikefiri</name>
    <dbReference type="NCBI Taxonomy" id="1653207"/>
    <lineage>
        <taxon>Bacteria</taxon>
        <taxon>Bacillati</taxon>
        <taxon>Actinomycetota</taxon>
        <taxon>Actinomycetes</taxon>
        <taxon>Bifidobacteriales</taxon>
        <taxon>Bifidobacteriaceae</taxon>
        <taxon>Bifidobacterium</taxon>
    </lineage>
</organism>
<feature type="transmembrane region" description="Helical" evidence="2">
    <location>
        <begin position="46"/>
        <end position="69"/>
    </location>
</feature>
<keyword evidence="2" id="KW-0812">Transmembrane</keyword>
<evidence type="ECO:0008006" key="5">
    <source>
        <dbReference type="Google" id="ProtNLM"/>
    </source>
</evidence>
<keyword evidence="2" id="KW-1133">Transmembrane helix</keyword>
<reference evidence="3 4" key="1">
    <citation type="journal article" date="2017" name="BMC Genomics">
        <title>Comparative genomic and phylogenomic analyses of the Bifidobacteriaceae family.</title>
        <authorList>
            <person name="Lugli G.A."/>
            <person name="Milani C."/>
            <person name="Turroni F."/>
            <person name="Duranti S."/>
            <person name="Mancabelli L."/>
            <person name="Mangifesta M."/>
            <person name="Ferrario C."/>
            <person name="Modesto M."/>
            <person name="Mattarelli P."/>
            <person name="Jiri K."/>
            <person name="van Sinderen D."/>
            <person name="Ventura M."/>
        </authorList>
    </citation>
    <scope>NUCLEOTIDE SEQUENCE [LARGE SCALE GENOMIC DNA]</scope>
    <source>
        <strain evidence="3 4">LMG 28769</strain>
    </source>
</reference>
<dbReference type="RefSeq" id="WP_094694868.1">
    <property type="nucleotide sequence ID" value="NZ_JBDNSG010000017.1"/>
</dbReference>
<keyword evidence="2" id="KW-0472">Membrane</keyword>
<feature type="compositionally biased region" description="Basic residues" evidence="1">
    <location>
        <begin position="31"/>
        <end position="40"/>
    </location>
</feature>
<dbReference type="Proteomes" id="UP000216451">
    <property type="component" value="Unassembled WGS sequence"/>
</dbReference>
<dbReference type="InterPro" id="IPR025101">
    <property type="entry name" value="DUF4012"/>
</dbReference>
<sequence>MSFDDYAFSHEHDERDERGIVHHHHGDSNPHHHRNHRHRSHTARNVSLTVVAIAIIAIAVAALLGVKLYKQAQEVKSEESQALALLSNVQNVSQLNNAAAVSAILPKLQAHTAKAANIANGGLWKLATHVPVYGDDITTVRGMTQTMNSLATQALPQLSKTMQTMLGSKLSSGNRQINVQPIIDAQSGFSEANKDIQSELDQLKWLPEPHLAEVKEPYDLAIQQFTAVSKQIDQINNLIQVMPKFLGSGGTRTYVIMAQTTSEARSSGGLVGSLGSFTANNGSISVGSFHPNAEFINLGGSHANAQEEEVFKSPLDFSFDIRDLAAFPDFSRTAETVKSVWQVSKYKTSVDGVMGIDPVFVQEMIGISGNVTLPSGQVLTGSNTAQFMLNGIYKDVPVSEQDAYFSYVASAAMNNVFSNMTATKMIKIAQSFSSLANQRHLYLYSFHSDEAKYFQGAGLAKNAPSSETDPETGIYLNENNPSKLDRYVHRKTVITRTSYNQNGSQTYHVAFTATNTISSADLASGNTYILGGTGNIGAPGTPVERILFYAPQGGSIRNFSVSGNAEQPTQVSMDGKKPWTSVATIAPGKSVTYSYDVTTSINATSDLTLDQTPMGWLDPEVTYKTDTK</sequence>
<evidence type="ECO:0000256" key="2">
    <source>
        <dbReference type="SAM" id="Phobius"/>
    </source>
</evidence>
<evidence type="ECO:0000313" key="4">
    <source>
        <dbReference type="Proteomes" id="UP000216451"/>
    </source>
</evidence>
<gene>
    <name evidence="3" type="ORF">BAQU_1783</name>
</gene>
<name>A0A261G2G0_9BIFI</name>
<feature type="compositionally biased region" description="Basic and acidic residues" evidence="1">
    <location>
        <begin position="21"/>
        <end position="30"/>
    </location>
</feature>
<evidence type="ECO:0000313" key="3">
    <source>
        <dbReference type="EMBL" id="OZG65600.1"/>
    </source>
</evidence>
<proteinExistence type="predicted"/>
<protein>
    <recommendedName>
        <fullName evidence="5">Chemotaxis protein</fullName>
    </recommendedName>
</protein>
<feature type="region of interest" description="Disordered" evidence="1">
    <location>
        <begin position="21"/>
        <end position="40"/>
    </location>
</feature>
<evidence type="ECO:0000256" key="1">
    <source>
        <dbReference type="SAM" id="MobiDB-lite"/>
    </source>
</evidence>
<dbReference type="AlphaFoldDB" id="A0A261G2G0"/>
<dbReference type="OrthoDB" id="3223041at2"/>
<dbReference type="EMBL" id="MWXA01000008">
    <property type="protein sequence ID" value="OZG65600.1"/>
    <property type="molecule type" value="Genomic_DNA"/>
</dbReference>
<dbReference type="Pfam" id="PF13196">
    <property type="entry name" value="DUF4012"/>
    <property type="match status" value="1"/>
</dbReference>
<keyword evidence="4" id="KW-1185">Reference proteome</keyword>
<dbReference type="GeneID" id="98296432"/>
<comment type="caution">
    <text evidence="3">The sequence shown here is derived from an EMBL/GenBank/DDBJ whole genome shotgun (WGS) entry which is preliminary data.</text>
</comment>
<accession>A0A261G2G0</accession>